<evidence type="ECO:0000313" key="1">
    <source>
        <dbReference type="EMBL" id="KAH3796872.1"/>
    </source>
</evidence>
<reference evidence="1" key="2">
    <citation type="submission" date="2020-11" db="EMBL/GenBank/DDBJ databases">
        <authorList>
            <person name="McCartney M.A."/>
            <person name="Auch B."/>
            <person name="Kono T."/>
            <person name="Mallez S."/>
            <person name="Becker A."/>
            <person name="Gohl D.M."/>
            <person name="Silverstein K.A.T."/>
            <person name="Koren S."/>
            <person name="Bechman K.B."/>
            <person name="Herman A."/>
            <person name="Abrahante J.E."/>
            <person name="Garbe J."/>
        </authorList>
    </citation>
    <scope>NUCLEOTIDE SEQUENCE</scope>
    <source>
        <strain evidence="1">Duluth1</strain>
        <tissue evidence="1">Whole animal</tissue>
    </source>
</reference>
<keyword evidence="2" id="KW-1185">Reference proteome</keyword>
<evidence type="ECO:0000313" key="2">
    <source>
        <dbReference type="Proteomes" id="UP000828390"/>
    </source>
</evidence>
<gene>
    <name evidence="1" type="ORF">DPMN_150449</name>
</gene>
<accession>A0A9D4FEL9</accession>
<dbReference type="AlphaFoldDB" id="A0A9D4FEL9"/>
<dbReference type="EMBL" id="JAIWYP010000007">
    <property type="protein sequence ID" value="KAH3796872.1"/>
    <property type="molecule type" value="Genomic_DNA"/>
</dbReference>
<sequence length="336" mass="38314">MNHSRSLALTGEAQICSGPIEVALKVNCPTILMPVLKRGRSRLSSRKGDYKNRGKKSNNKHFAVKIEISQECKPETMCDQISEYTYASDNFFSQCLSTLQSDSSQTVTEADEGSLDYADAYYVIINKHAFQYYEHDDLDRFVQKRKDILFSKFKKECSYIDNDDYVCFKKSQSVRFVQLYDSDDLMKMKLAVSVNEHFSVSIQVHDKKLLSNHKIWSSIPRVCTTVSTMSRILRSVGRFNICPGNPDPGLQTFIPEGSYLDARDGPSRKGLRTCYTGTSTIISTNCQLLVQNKRCKCCQTYRRTLLIQLSRQEKTRKVYTPNLRKIGCTVKPLSTG</sequence>
<name>A0A9D4FEL9_DREPO</name>
<protein>
    <submittedName>
        <fullName evidence="1">Uncharacterized protein</fullName>
    </submittedName>
</protein>
<reference evidence="1" key="1">
    <citation type="journal article" date="2019" name="bioRxiv">
        <title>The Genome of the Zebra Mussel, Dreissena polymorpha: A Resource for Invasive Species Research.</title>
        <authorList>
            <person name="McCartney M.A."/>
            <person name="Auch B."/>
            <person name="Kono T."/>
            <person name="Mallez S."/>
            <person name="Zhang Y."/>
            <person name="Obille A."/>
            <person name="Becker A."/>
            <person name="Abrahante J.E."/>
            <person name="Garbe J."/>
            <person name="Badalamenti J.P."/>
            <person name="Herman A."/>
            <person name="Mangelson H."/>
            <person name="Liachko I."/>
            <person name="Sullivan S."/>
            <person name="Sone E.D."/>
            <person name="Koren S."/>
            <person name="Silverstein K.A.T."/>
            <person name="Beckman K.B."/>
            <person name="Gohl D.M."/>
        </authorList>
    </citation>
    <scope>NUCLEOTIDE SEQUENCE</scope>
    <source>
        <strain evidence="1">Duluth1</strain>
        <tissue evidence="1">Whole animal</tissue>
    </source>
</reference>
<organism evidence="1 2">
    <name type="scientific">Dreissena polymorpha</name>
    <name type="common">Zebra mussel</name>
    <name type="synonym">Mytilus polymorpha</name>
    <dbReference type="NCBI Taxonomy" id="45954"/>
    <lineage>
        <taxon>Eukaryota</taxon>
        <taxon>Metazoa</taxon>
        <taxon>Spiralia</taxon>
        <taxon>Lophotrochozoa</taxon>
        <taxon>Mollusca</taxon>
        <taxon>Bivalvia</taxon>
        <taxon>Autobranchia</taxon>
        <taxon>Heteroconchia</taxon>
        <taxon>Euheterodonta</taxon>
        <taxon>Imparidentia</taxon>
        <taxon>Neoheterodontei</taxon>
        <taxon>Myida</taxon>
        <taxon>Dreissenoidea</taxon>
        <taxon>Dreissenidae</taxon>
        <taxon>Dreissena</taxon>
    </lineage>
</organism>
<comment type="caution">
    <text evidence="1">The sequence shown here is derived from an EMBL/GenBank/DDBJ whole genome shotgun (WGS) entry which is preliminary data.</text>
</comment>
<dbReference type="Proteomes" id="UP000828390">
    <property type="component" value="Unassembled WGS sequence"/>
</dbReference>
<proteinExistence type="predicted"/>